<dbReference type="SUPFAM" id="SSF52343">
    <property type="entry name" value="Ferredoxin reductase-like, C-terminal NADP-linked domain"/>
    <property type="match status" value="1"/>
</dbReference>
<dbReference type="Gene3D" id="3.40.50.80">
    <property type="entry name" value="Nucleotide-binding domain of ferredoxin-NADP reductase (FNR) module"/>
    <property type="match status" value="1"/>
</dbReference>
<dbReference type="InterPro" id="IPR012675">
    <property type="entry name" value="Beta-grasp_dom_sf"/>
</dbReference>
<evidence type="ECO:0000256" key="2">
    <source>
        <dbReference type="ARBA" id="ARBA00022714"/>
    </source>
</evidence>
<evidence type="ECO:0000256" key="6">
    <source>
        <dbReference type="ARBA" id="ARBA00023014"/>
    </source>
</evidence>
<dbReference type="InterPro" id="IPR039261">
    <property type="entry name" value="FNR_nucleotide-bd"/>
</dbReference>
<dbReference type="SUPFAM" id="SSF54292">
    <property type="entry name" value="2Fe-2S ferredoxin-like"/>
    <property type="match status" value="1"/>
</dbReference>
<evidence type="ECO:0000259" key="7">
    <source>
        <dbReference type="PROSITE" id="PS51085"/>
    </source>
</evidence>
<evidence type="ECO:0000256" key="5">
    <source>
        <dbReference type="ARBA" id="ARBA00023004"/>
    </source>
</evidence>
<evidence type="ECO:0000256" key="3">
    <source>
        <dbReference type="ARBA" id="ARBA00022723"/>
    </source>
</evidence>
<keyword evidence="5" id="KW-0408">Iron</keyword>
<evidence type="ECO:0000313" key="9">
    <source>
        <dbReference type="EMBL" id="MBD5772558.1"/>
    </source>
</evidence>
<name>A0ABR8P305_9GAMM</name>
<keyword evidence="10" id="KW-1185">Reference proteome</keyword>
<dbReference type="PANTHER" id="PTHR30212">
    <property type="entry name" value="PROTEIN YIIM"/>
    <property type="match status" value="1"/>
</dbReference>
<evidence type="ECO:0000259" key="8">
    <source>
        <dbReference type="PROSITE" id="PS51384"/>
    </source>
</evidence>
<dbReference type="CDD" id="cd06185">
    <property type="entry name" value="PDR_like"/>
    <property type="match status" value="1"/>
</dbReference>
<dbReference type="CDD" id="cd00207">
    <property type="entry name" value="fer2"/>
    <property type="match status" value="1"/>
</dbReference>
<evidence type="ECO:0000256" key="4">
    <source>
        <dbReference type="ARBA" id="ARBA00023002"/>
    </source>
</evidence>
<gene>
    <name evidence="9" type="ORF">IF202_16105</name>
</gene>
<dbReference type="InterPro" id="IPR017938">
    <property type="entry name" value="Riboflavin_synthase-like_b-brl"/>
</dbReference>
<dbReference type="SUPFAM" id="SSF63380">
    <property type="entry name" value="Riboflavin synthase domain-like"/>
    <property type="match status" value="1"/>
</dbReference>
<dbReference type="InterPro" id="IPR001041">
    <property type="entry name" value="2Fe-2S_ferredoxin-type"/>
</dbReference>
<dbReference type="InterPro" id="IPR017927">
    <property type="entry name" value="FAD-bd_FR_type"/>
</dbReference>
<dbReference type="RefSeq" id="WP_191595947.1">
    <property type="nucleotide sequence ID" value="NZ_JACYFC010000007.1"/>
</dbReference>
<evidence type="ECO:0000313" key="10">
    <source>
        <dbReference type="Proteomes" id="UP000604161"/>
    </source>
</evidence>
<dbReference type="Proteomes" id="UP000604161">
    <property type="component" value="Unassembled WGS sequence"/>
</dbReference>
<dbReference type="Gene3D" id="3.10.20.30">
    <property type="match status" value="1"/>
</dbReference>
<dbReference type="InterPro" id="IPR052353">
    <property type="entry name" value="Benzoxazolinone_Detox_Enz"/>
</dbReference>
<keyword evidence="2" id="KW-0001">2Fe-2S</keyword>
<dbReference type="InterPro" id="IPR036010">
    <property type="entry name" value="2Fe-2S_ferredoxin-like_sf"/>
</dbReference>
<dbReference type="Gene3D" id="2.40.30.10">
    <property type="entry name" value="Translation factors"/>
    <property type="match status" value="1"/>
</dbReference>
<comment type="caution">
    <text evidence="9">The sequence shown here is derived from an EMBL/GenBank/DDBJ whole genome shotgun (WGS) entry which is preliminary data.</text>
</comment>
<keyword evidence="6" id="KW-0411">Iron-sulfur</keyword>
<keyword evidence="4" id="KW-0560">Oxidoreductase</keyword>
<dbReference type="Pfam" id="PF22290">
    <property type="entry name" value="DmmA-like_N"/>
    <property type="match status" value="1"/>
</dbReference>
<feature type="domain" description="FAD-binding FR-type" evidence="8">
    <location>
        <begin position="8"/>
        <end position="116"/>
    </location>
</feature>
<reference evidence="9 10" key="1">
    <citation type="submission" date="2020-09" db="EMBL/GenBank/DDBJ databases">
        <title>Marinomonas sp. nov., isolated from the cysticercosis algae of Qingdao, China.</title>
        <authorList>
            <person name="Sun X."/>
        </authorList>
    </citation>
    <scope>NUCLEOTIDE SEQUENCE [LARGE SCALE GENOMIC DNA]</scope>
    <source>
        <strain evidence="9 10">SM2066</strain>
    </source>
</reference>
<proteinExistence type="predicted"/>
<keyword evidence="3" id="KW-0479">Metal-binding</keyword>
<protein>
    <submittedName>
        <fullName evidence="9">Oxidoreductase</fullName>
    </submittedName>
</protein>
<evidence type="ECO:0000256" key="1">
    <source>
        <dbReference type="ARBA" id="ARBA00022630"/>
    </source>
</evidence>
<accession>A0ABR8P305</accession>
<keyword evidence="1" id="KW-0285">Flavoprotein</keyword>
<dbReference type="InterPro" id="IPR054582">
    <property type="entry name" value="DmmA-like_N"/>
</dbReference>
<sequence>MSSVNTKKTELTVRVASIKQVAPAIKEFLLEADNVSLPAYSAGSHVVVLMESDEQESKKIFRNPYSLLSDSDGENSYRIAVRLQDSSRGGSVFMHQSVKEGDRLTIKPPANLFAPYWRAKKHVLFAGGVGITPFMSYLPEMLRRSAEVEMHYMFHSNVTGAYQDELSQMLGDKLHCYDSDQSVRCRIYPVMAAQPIGTHVYICGPESLVKAVQSAADELGWPASAIHYEAFSAPAPGKPFVAELKRTGKRIEVGSDESLLEALEAAEVDIQSSCRGGVCGRCMTPLIDGQADHRDQFLSDDEKARQDCVMPCVSRAQNDKLVLDL</sequence>
<organism evidence="9 10">
    <name type="scientific">Marinomonas colpomeniae</name>
    <dbReference type="NCBI Taxonomy" id="2774408"/>
    <lineage>
        <taxon>Bacteria</taxon>
        <taxon>Pseudomonadati</taxon>
        <taxon>Pseudomonadota</taxon>
        <taxon>Gammaproteobacteria</taxon>
        <taxon>Oceanospirillales</taxon>
        <taxon>Oceanospirillaceae</taxon>
        <taxon>Marinomonas</taxon>
    </lineage>
</organism>
<dbReference type="PROSITE" id="PS51085">
    <property type="entry name" value="2FE2S_FER_2"/>
    <property type="match status" value="1"/>
</dbReference>
<feature type="domain" description="2Fe-2S ferredoxin-type" evidence="7">
    <location>
        <begin position="238"/>
        <end position="325"/>
    </location>
</feature>
<dbReference type="PANTHER" id="PTHR30212:SF2">
    <property type="entry name" value="PROTEIN YIIM"/>
    <property type="match status" value="1"/>
</dbReference>
<dbReference type="EMBL" id="JACYFC010000007">
    <property type="protein sequence ID" value="MBD5772558.1"/>
    <property type="molecule type" value="Genomic_DNA"/>
</dbReference>
<dbReference type="PROSITE" id="PS51384">
    <property type="entry name" value="FAD_FR"/>
    <property type="match status" value="1"/>
</dbReference>
<dbReference type="PRINTS" id="PR00409">
    <property type="entry name" value="PHDIOXRDTASE"/>
</dbReference>
<dbReference type="Pfam" id="PF00111">
    <property type="entry name" value="Fer2"/>
    <property type="match status" value="1"/>
</dbReference>